<evidence type="ECO:0000313" key="3">
    <source>
        <dbReference type="EMBL" id="MDB0520248.1"/>
    </source>
</evidence>
<feature type="transmembrane region" description="Helical" evidence="2">
    <location>
        <begin position="116"/>
        <end position="146"/>
    </location>
</feature>
<keyword evidence="2" id="KW-0472">Membrane</keyword>
<dbReference type="RefSeq" id="WP_247556703.1">
    <property type="nucleotide sequence ID" value="NZ_JABZEH010000002.1"/>
</dbReference>
<evidence type="ECO:0000256" key="2">
    <source>
        <dbReference type="SAM" id="Phobius"/>
    </source>
</evidence>
<comment type="caution">
    <text evidence="3">The sequence shown here is derived from an EMBL/GenBank/DDBJ whole genome shotgun (WGS) entry which is preliminary data.</text>
</comment>
<gene>
    <name evidence="3" type="ORF">LBW55_01275</name>
</gene>
<feature type="transmembrane region" description="Helical" evidence="2">
    <location>
        <begin position="84"/>
        <end position="110"/>
    </location>
</feature>
<accession>A0AAE3NET2</accession>
<protein>
    <submittedName>
        <fullName evidence="3">MFS transporter</fullName>
    </submittedName>
</protein>
<keyword evidence="2" id="KW-0812">Transmembrane</keyword>
<evidence type="ECO:0000313" key="4">
    <source>
        <dbReference type="Proteomes" id="UP001143674"/>
    </source>
</evidence>
<organism evidence="3 4">
    <name type="scientific">Ralstonia solanacearum</name>
    <name type="common">Pseudomonas solanacearum</name>
    <dbReference type="NCBI Taxonomy" id="305"/>
    <lineage>
        <taxon>Bacteria</taxon>
        <taxon>Pseudomonadati</taxon>
        <taxon>Pseudomonadota</taxon>
        <taxon>Betaproteobacteria</taxon>
        <taxon>Burkholderiales</taxon>
        <taxon>Burkholderiaceae</taxon>
        <taxon>Ralstonia</taxon>
        <taxon>Ralstonia solanacearum species complex</taxon>
    </lineage>
</organism>
<keyword evidence="2" id="KW-1133">Transmembrane helix</keyword>
<dbReference type="AlphaFoldDB" id="A0AAE3NET2"/>
<reference evidence="3" key="1">
    <citation type="submission" date="2021-09" db="EMBL/GenBank/DDBJ databases">
        <title>Genomic analysis of Ralstonia spp.</title>
        <authorList>
            <person name="Aburjaile F."/>
            <person name="Ariute J.C."/>
            <person name="Pais A.K.L."/>
            <person name="Albuquerque G.M.R."/>
            <person name="Silva A.M.F."/>
            <person name="Brenig B."/>
            <person name="Azevedo V."/>
            <person name="Matiuzzi M."/>
            <person name="Ramos R."/>
            <person name="Goes-Neto A."/>
            <person name="Soares S."/>
            <person name="Iseppon A.M.B."/>
            <person name="Souza E."/>
            <person name="Gama M."/>
        </authorList>
    </citation>
    <scope>NUCLEOTIDE SEQUENCE</scope>
    <source>
        <strain evidence="3">B4</strain>
    </source>
</reference>
<feature type="region of interest" description="Disordered" evidence="1">
    <location>
        <begin position="338"/>
        <end position="372"/>
    </location>
</feature>
<name>A0AAE3NET2_RALSL</name>
<evidence type="ECO:0000256" key="1">
    <source>
        <dbReference type="SAM" id="MobiDB-lite"/>
    </source>
</evidence>
<dbReference type="EMBL" id="JAIVEX010000001">
    <property type="protein sequence ID" value="MDB0520248.1"/>
    <property type="molecule type" value="Genomic_DNA"/>
</dbReference>
<sequence>MLVSNESPHMFDCEAAFHEHRRKCGQKEAVEYIADLNRYTTLRPPSGEGGGKSIGPSLGWMRVLFDRNEHFIEMSSMGEEDRSLALLMAILLLSPMVLAIVFFVVGLRYFGDLKFYLYSIGFFAFSISVLALFFSSSIAPTFFTYLRPRYRFNRTTRKVYVLRPKRYGGNVILDWDRVKAHVTWCAPREMTPDQIDDKFARQLRQERGGGPFGMRGLVLYWPPLDLSDPERKGEDVLWVGPKLAGEGLWQYIRTFMEKGMDAVPEPNEYEWLRKGFHTPSQHLEETELSASRVLDDIGGRGKNSAQTQFAFLMTFLWAPLHSLAERLCTWPTFPEEWNSDCGQKRREDGIGPEEPLRWNPSPESIVAQRQGV</sequence>
<proteinExistence type="predicted"/>
<dbReference type="Proteomes" id="UP001143674">
    <property type="component" value="Unassembled WGS sequence"/>
</dbReference>